<sequence>MAEDKGPVSKVTVEKRIDGKYFYALTFRGVTYPVKGPFANPMEAAASGQAVLKILEERAGPAKA</sequence>
<gene>
    <name evidence="1" type="ORF">GCM10007923_07840</name>
</gene>
<dbReference type="EMBL" id="BSOP01000005">
    <property type="protein sequence ID" value="GLR49579.1"/>
    <property type="molecule type" value="Genomic_DNA"/>
</dbReference>
<accession>A0ABQ5ZCW8</accession>
<name>A0ABQ5ZCW8_9HYPH</name>
<proteinExistence type="predicted"/>
<organism evidence="1 2">
    <name type="scientific">Shinella yambaruensis</name>
    <dbReference type="NCBI Taxonomy" id="415996"/>
    <lineage>
        <taxon>Bacteria</taxon>
        <taxon>Pseudomonadati</taxon>
        <taxon>Pseudomonadota</taxon>
        <taxon>Alphaproteobacteria</taxon>
        <taxon>Hyphomicrobiales</taxon>
        <taxon>Rhizobiaceae</taxon>
        <taxon>Shinella</taxon>
    </lineage>
</organism>
<evidence type="ECO:0008006" key="3">
    <source>
        <dbReference type="Google" id="ProtNLM"/>
    </source>
</evidence>
<evidence type="ECO:0000313" key="2">
    <source>
        <dbReference type="Proteomes" id="UP001156702"/>
    </source>
</evidence>
<dbReference type="RefSeq" id="WP_244765769.1">
    <property type="nucleotide sequence ID" value="NZ_BSOP01000005.1"/>
</dbReference>
<keyword evidence="2" id="KW-1185">Reference proteome</keyword>
<protein>
    <recommendedName>
        <fullName evidence="3">DUF1508 domain-containing protein</fullName>
    </recommendedName>
</protein>
<reference evidence="2" key="1">
    <citation type="journal article" date="2019" name="Int. J. Syst. Evol. Microbiol.">
        <title>The Global Catalogue of Microorganisms (GCM) 10K type strain sequencing project: providing services to taxonomists for standard genome sequencing and annotation.</title>
        <authorList>
            <consortium name="The Broad Institute Genomics Platform"/>
            <consortium name="The Broad Institute Genome Sequencing Center for Infectious Disease"/>
            <person name="Wu L."/>
            <person name="Ma J."/>
        </authorList>
    </citation>
    <scope>NUCLEOTIDE SEQUENCE [LARGE SCALE GENOMIC DNA]</scope>
    <source>
        <strain evidence="2">NBRC 102122</strain>
    </source>
</reference>
<evidence type="ECO:0000313" key="1">
    <source>
        <dbReference type="EMBL" id="GLR49579.1"/>
    </source>
</evidence>
<comment type="caution">
    <text evidence="1">The sequence shown here is derived from an EMBL/GenBank/DDBJ whole genome shotgun (WGS) entry which is preliminary data.</text>
</comment>
<dbReference type="Proteomes" id="UP001156702">
    <property type="component" value="Unassembled WGS sequence"/>
</dbReference>